<dbReference type="SUPFAM" id="SSF69572">
    <property type="entry name" value="Activating enzymes of the ubiquitin-like proteins"/>
    <property type="match status" value="1"/>
</dbReference>
<dbReference type="PANTHER" id="PTHR43267:SF1">
    <property type="entry name" value="TRNA THREONYLCARBAMOYLADENOSINE DEHYDRATASE"/>
    <property type="match status" value="1"/>
</dbReference>
<dbReference type="InterPro" id="IPR000594">
    <property type="entry name" value="ThiF_NAD_FAD-bd"/>
</dbReference>
<comment type="caution">
    <text evidence="2">The sequence shown here is derived from an EMBL/GenBank/DDBJ whole genome shotgun (WGS) entry which is preliminary data.</text>
</comment>
<dbReference type="EMBL" id="JAULJQ010000002">
    <property type="protein sequence ID" value="MDO2408861.1"/>
    <property type="molecule type" value="Genomic_DNA"/>
</dbReference>
<feature type="domain" description="THIF-type NAD/FAD binding fold" evidence="1">
    <location>
        <begin position="13"/>
        <end position="212"/>
    </location>
</feature>
<dbReference type="InterPro" id="IPR035985">
    <property type="entry name" value="Ubiquitin-activating_enz"/>
</dbReference>
<keyword evidence="2" id="KW-0808">Transferase</keyword>
<accession>A0ABT8T604</accession>
<keyword evidence="3" id="KW-1185">Reference proteome</keyword>
<dbReference type="Proteomes" id="UP001171111">
    <property type="component" value="Unassembled WGS sequence"/>
</dbReference>
<evidence type="ECO:0000313" key="3">
    <source>
        <dbReference type="Proteomes" id="UP001171111"/>
    </source>
</evidence>
<dbReference type="RefSeq" id="WP_302243612.1">
    <property type="nucleotide sequence ID" value="NZ_JAULJQ010000002.1"/>
</dbReference>
<dbReference type="Gene3D" id="3.40.50.720">
    <property type="entry name" value="NAD(P)-binding Rossmann-like Domain"/>
    <property type="match status" value="1"/>
</dbReference>
<dbReference type="GO" id="GO:0016779">
    <property type="term" value="F:nucleotidyltransferase activity"/>
    <property type="evidence" value="ECO:0007669"/>
    <property type="project" value="UniProtKB-KW"/>
</dbReference>
<evidence type="ECO:0000259" key="1">
    <source>
        <dbReference type="Pfam" id="PF00899"/>
    </source>
</evidence>
<protein>
    <submittedName>
        <fullName evidence="2">ThiF family adenylyltransferase</fullName>
    </submittedName>
</protein>
<organism evidence="2 3">
    <name type="scientific">Campylobacter magnus</name>
    <dbReference type="NCBI Taxonomy" id="3026462"/>
    <lineage>
        <taxon>Bacteria</taxon>
        <taxon>Pseudomonadati</taxon>
        <taxon>Campylobacterota</taxon>
        <taxon>Epsilonproteobacteria</taxon>
        <taxon>Campylobacterales</taxon>
        <taxon>Campylobacteraceae</taxon>
        <taxon>Campylobacter</taxon>
    </lineage>
</organism>
<keyword evidence="2" id="KW-0548">Nucleotidyltransferase</keyword>
<name>A0ABT8T604_9BACT</name>
<dbReference type="Pfam" id="PF00899">
    <property type="entry name" value="ThiF"/>
    <property type="match status" value="1"/>
</dbReference>
<dbReference type="PANTHER" id="PTHR43267">
    <property type="entry name" value="TRNA THREONYLCARBAMOYLADENOSINE DEHYDRATASE"/>
    <property type="match status" value="1"/>
</dbReference>
<evidence type="ECO:0000313" key="2">
    <source>
        <dbReference type="EMBL" id="MDO2408861.1"/>
    </source>
</evidence>
<proteinExistence type="predicted"/>
<reference evidence="2 3" key="1">
    <citation type="submission" date="2023-06" db="EMBL/GenBank/DDBJ databases">
        <title>Campylobacter magnum sp. nov., isolated from cecal contents of domestic pigs (Sus scrofa domesticus).</title>
        <authorList>
            <person name="Papic B."/>
            <person name="Gruntar I."/>
        </authorList>
    </citation>
    <scope>NUCLEOTIDE SEQUENCE [LARGE SCALE GENOMIC DNA]</scope>
    <source>
        <strain evidence="3">34484-21</strain>
    </source>
</reference>
<dbReference type="InterPro" id="IPR045886">
    <property type="entry name" value="ThiF/MoeB/HesA"/>
</dbReference>
<sequence length="214" mass="23273">MTDRYTRSRWLFGDDFSKLQAAKVLVCGCGGVGGAAIEALARSGVGAITVIDSDSFDITNQNRQFRSENVGEPKAAVFERELPNVRGIIGRIDESSINSLELNDFDVIIDAIDDIKAKILLAKNASNKLLCSLGSAKRIDPSKLRYASIWQTKGDAFGAKFRYELRKAGFSGDFTCVYSIEEPRCKNLGSCMAVTASAGLMLASLAIRRILGEF</sequence>
<gene>
    <name evidence="2" type="ORF">Q2362_01945</name>
</gene>